<evidence type="ECO:0000256" key="2">
    <source>
        <dbReference type="SAM" id="SignalP"/>
    </source>
</evidence>
<feature type="region of interest" description="Disordered" evidence="1">
    <location>
        <begin position="139"/>
        <end position="191"/>
    </location>
</feature>
<gene>
    <name evidence="3" type="ORF">F2Y87_10110</name>
</gene>
<dbReference type="EMBL" id="VVYX01000011">
    <property type="protein sequence ID" value="KAA5419331.1"/>
    <property type="molecule type" value="Genomic_DNA"/>
</dbReference>
<name>A0A6L3K1Y2_9BACE</name>
<reference evidence="3 4" key="1">
    <citation type="journal article" date="2019" name="Nat. Med.">
        <title>A library of human gut bacterial isolates paired with longitudinal multiomics data enables mechanistic microbiome research.</title>
        <authorList>
            <person name="Poyet M."/>
            <person name="Groussin M."/>
            <person name="Gibbons S.M."/>
            <person name="Avila-Pacheco J."/>
            <person name="Jiang X."/>
            <person name="Kearney S.M."/>
            <person name="Perrotta A.R."/>
            <person name="Berdy B."/>
            <person name="Zhao S."/>
            <person name="Lieberman T.D."/>
            <person name="Swanson P.K."/>
            <person name="Smith M."/>
            <person name="Roesemann S."/>
            <person name="Alexander J.E."/>
            <person name="Rich S.A."/>
            <person name="Livny J."/>
            <person name="Vlamakis H."/>
            <person name="Clish C."/>
            <person name="Bullock K."/>
            <person name="Deik A."/>
            <person name="Scott J."/>
            <person name="Pierce K.A."/>
            <person name="Xavier R.J."/>
            <person name="Alm E.J."/>
        </authorList>
    </citation>
    <scope>NUCLEOTIDE SEQUENCE [LARGE SCALE GENOMIC DNA]</scope>
    <source>
        <strain evidence="3 4">BIOML-A8</strain>
    </source>
</reference>
<organism evidence="3 4">
    <name type="scientific">Bacteroides cellulosilyticus</name>
    <dbReference type="NCBI Taxonomy" id="246787"/>
    <lineage>
        <taxon>Bacteria</taxon>
        <taxon>Pseudomonadati</taxon>
        <taxon>Bacteroidota</taxon>
        <taxon>Bacteroidia</taxon>
        <taxon>Bacteroidales</taxon>
        <taxon>Bacteroidaceae</taxon>
        <taxon>Bacteroides</taxon>
    </lineage>
</organism>
<feature type="signal peptide" evidence="2">
    <location>
        <begin position="1"/>
        <end position="25"/>
    </location>
</feature>
<sequence length="355" mass="40489">MDKSVIIKKLLVLFIPVLACLPLSAQEQTDTVYMFRFVSTEDMFYIPFRDNQDELLRLSECVKQHKQQILEGKIPLYVDGYCNSLDSQTENMRIAKTRSNRVKSELIIRQGLHESSFITRNHADSGDYVTVRIAVSLHRETETGQGEDTTTEQPVQSRSMKEEYQKQTETATTSDIREETTEPAQTVPATEAKAGDYGFTLRLNLLRWATLTPDLGIEWRINRNWGIQVNGSWTSWSWDNKERRYALLEISPELRHYIGKEKRGYLGAMYHMGSFNYKLGDTGKQGDLTGGGLTGGYQMRLNNSISLDLSIGAGCTHAEYEKYTVTDGVRIKQGKANKNYWGINHAGITLVWQFK</sequence>
<evidence type="ECO:0000313" key="4">
    <source>
        <dbReference type="Proteomes" id="UP000482653"/>
    </source>
</evidence>
<feature type="chain" id="PRO_5026712226" evidence="2">
    <location>
        <begin position="26"/>
        <end position="355"/>
    </location>
</feature>
<comment type="caution">
    <text evidence="3">The sequence shown here is derived from an EMBL/GenBank/DDBJ whole genome shotgun (WGS) entry which is preliminary data.</text>
</comment>
<evidence type="ECO:0000313" key="3">
    <source>
        <dbReference type="EMBL" id="KAA5419331.1"/>
    </source>
</evidence>
<keyword evidence="2" id="KW-0732">Signal</keyword>
<dbReference type="InterPro" id="IPR021958">
    <property type="entry name" value="DUF3575"/>
</dbReference>
<evidence type="ECO:0000256" key="1">
    <source>
        <dbReference type="SAM" id="MobiDB-lite"/>
    </source>
</evidence>
<dbReference type="AlphaFoldDB" id="A0A6L3K1Y2"/>
<dbReference type="RefSeq" id="WP_149946606.1">
    <property type="nucleotide sequence ID" value="NZ_JBBNMF010000025.1"/>
</dbReference>
<dbReference type="SUPFAM" id="SSF103088">
    <property type="entry name" value="OmpA-like"/>
    <property type="match status" value="1"/>
</dbReference>
<dbReference type="Proteomes" id="UP000482653">
    <property type="component" value="Unassembled WGS sequence"/>
</dbReference>
<proteinExistence type="predicted"/>
<feature type="compositionally biased region" description="Low complexity" evidence="1">
    <location>
        <begin position="143"/>
        <end position="153"/>
    </location>
</feature>
<accession>A0A6L3K1Y2</accession>
<dbReference type="Pfam" id="PF12099">
    <property type="entry name" value="DUF3575"/>
    <property type="match status" value="1"/>
</dbReference>
<dbReference type="InterPro" id="IPR036737">
    <property type="entry name" value="OmpA-like_sf"/>
</dbReference>
<protein>
    <submittedName>
        <fullName evidence="3">DUF3575 domain-containing protein</fullName>
    </submittedName>
</protein>